<feature type="compositionally biased region" description="Low complexity" evidence="1">
    <location>
        <begin position="27"/>
        <end position="40"/>
    </location>
</feature>
<organism evidence="2 3">
    <name type="scientific">Microthlaspi erraticum</name>
    <dbReference type="NCBI Taxonomy" id="1685480"/>
    <lineage>
        <taxon>Eukaryota</taxon>
        <taxon>Viridiplantae</taxon>
        <taxon>Streptophyta</taxon>
        <taxon>Embryophyta</taxon>
        <taxon>Tracheophyta</taxon>
        <taxon>Spermatophyta</taxon>
        <taxon>Magnoliopsida</taxon>
        <taxon>eudicotyledons</taxon>
        <taxon>Gunneridae</taxon>
        <taxon>Pentapetalae</taxon>
        <taxon>rosids</taxon>
        <taxon>malvids</taxon>
        <taxon>Brassicales</taxon>
        <taxon>Brassicaceae</taxon>
        <taxon>Coluteocarpeae</taxon>
        <taxon>Microthlaspi</taxon>
    </lineage>
</organism>
<dbReference type="EMBL" id="CACVBM020001090">
    <property type="protein sequence ID" value="CAA7030060.1"/>
    <property type="molecule type" value="Genomic_DNA"/>
</dbReference>
<name>A0A6D2ILW8_9BRAS</name>
<comment type="caution">
    <text evidence="2">The sequence shown here is derived from an EMBL/GenBank/DDBJ whole genome shotgun (WGS) entry which is preliminary data.</text>
</comment>
<keyword evidence="3" id="KW-1185">Reference proteome</keyword>
<feature type="compositionally biased region" description="Pro residues" evidence="1">
    <location>
        <begin position="9"/>
        <end position="26"/>
    </location>
</feature>
<gene>
    <name evidence="2" type="ORF">MERR_LOCUS17295</name>
</gene>
<evidence type="ECO:0000256" key="1">
    <source>
        <dbReference type="SAM" id="MobiDB-lite"/>
    </source>
</evidence>
<feature type="compositionally biased region" description="Polar residues" evidence="1">
    <location>
        <begin position="41"/>
        <end position="51"/>
    </location>
</feature>
<dbReference type="Proteomes" id="UP000467841">
    <property type="component" value="Unassembled WGS sequence"/>
</dbReference>
<dbReference type="AlphaFoldDB" id="A0A6D2ILW8"/>
<evidence type="ECO:0000313" key="2">
    <source>
        <dbReference type="EMBL" id="CAA7030060.1"/>
    </source>
</evidence>
<feature type="region of interest" description="Disordered" evidence="1">
    <location>
        <begin position="1"/>
        <end position="61"/>
    </location>
</feature>
<reference evidence="2" key="1">
    <citation type="submission" date="2020-01" db="EMBL/GenBank/DDBJ databases">
        <authorList>
            <person name="Mishra B."/>
        </authorList>
    </citation>
    <scope>NUCLEOTIDE SEQUENCE [LARGE SCALE GENOMIC DNA]</scope>
</reference>
<sequence>MSITNDYVCPPPSSATAPPAPAPSATPAPVSSATPTPSSALDTPTQPQLSFGSPVPDTSRHRSVIYKNPTLREKIKMLFCCEGVTYDCESPDSSFPWNLLVFIVV</sequence>
<protein>
    <submittedName>
        <fullName evidence="2">Uncharacterized protein</fullName>
    </submittedName>
</protein>
<proteinExistence type="predicted"/>
<evidence type="ECO:0000313" key="3">
    <source>
        <dbReference type="Proteomes" id="UP000467841"/>
    </source>
</evidence>
<accession>A0A6D2ILW8</accession>